<gene>
    <name evidence="3" type="ORF">K8V81_05910</name>
</gene>
<name>A0A921MV65_9MICO</name>
<keyword evidence="2" id="KW-0812">Transmembrane</keyword>
<feature type="transmembrane region" description="Helical" evidence="2">
    <location>
        <begin position="293"/>
        <end position="314"/>
    </location>
</feature>
<dbReference type="Pfam" id="PF04018">
    <property type="entry name" value="VCA0040-like"/>
    <property type="match status" value="1"/>
</dbReference>
<accession>A0A921MV65</accession>
<protein>
    <submittedName>
        <fullName evidence="3">DUF368 domain-containing protein</fullName>
    </submittedName>
</protein>
<dbReference type="Proteomes" id="UP000742460">
    <property type="component" value="Unassembled WGS sequence"/>
</dbReference>
<evidence type="ECO:0000256" key="1">
    <source>
        <dbReference type="SAM" id="MobiDB-lite"/>
    </source>
</evidence>
<keyword evidence="2" id="KW-1133">Transmembrane helix</keyword>
<dbReference type="EMBL" id="DYUE01000146">
    <property type="protein sequence ID" value="HJG91244.1"/>
    <property type="molecule type" value="Genomic_DNA"/>
</dbReference>
<feature type="transmembrane region" description="Helical" evidence="2">
    <location>
        <begin position="232"/>
        <end position="251"/>
    </location>
</feature>
<evidence type="ECO:0000256" key="2">
    <source>
        <dbReference type="SAM" id="Phobius"/>
    </source>
</evidence>
<feature type="transmembrane region" description="Helical" evidence="2">
    <location>
        <begin position="99"/>
        <end position="124"/>
    </location>
</feature>
<feature type="transmembrane region" description="Helical" evidence="2">
    <location>
        <begin position="188"/>
        <end position="212"/>
    </location>
</feature>
<keyword evidence="2" id="KW-0472">Membrane</keyword>
<feature type="region of interest" description="Disordered" evidence="1">
    <location>
        <begin position="327"/>
        <end position="355"/>
    </location>
</feature>
<feature type="transmembrane region" description="Helical" evidence="2">
    <location>
        <begin position="162"/>
        <end position="181"/>
    </location>
</feature>
<dbReference type="AlphaFoldDB" id="A0A921MV65"/>
<feature type="transmembrane region" description="Helical" evidence="2">
    <location>
        <begin position="136"/>
        <end position="156"/>
    </location>
</feature>
<organism evidence="3 4">
    <name type="scientific">Brachybacterium massiliense</name>
    <dbReference type="NCBI Taxonomy" id="1755098"/>
    <lineage>
        <taxon>Bacteria</taxon>
        <taxon>Bacillati</taxon>
        <taxon>Actinomycetota</taxon>
        <taxon>Actinomycetes</taxon>
        <taxon>Micrococcales</taxon>
        <taxon>Dermabacteraceae</taxon>
        <taxon>Brachybacterium</taxon>
    </lineage>
</organism>
<dbReference type="InterPro" id="IPR007163">
    <property type="entry name" value="VCA0040-like"/>
</dbReference>
<dbReference type="PANTHER" id="PTHR37308:SF1">
    <property type="entry name" value="POLYPRENYL-PHOSPHATE TRANSPORTER"/>
    <property type="match status" value="1"/>
</dbReference>
<reference evidence="3" key="1">
    <citation type="journal article" date="2021" name="PeerJ">
        <title>Extensive microbial diversity within the chicken gut microbiome revealed by metagenomics and culture.</title>
        <authorList>
            <person name="Gilroy R."/>
            <person name="Ravi A."/>
            <person name="Getino M."/>
            <person name="Pursley I."/>
            <person name="Horton D.L."/>
            <person name="Alikhan N.F."/>
            <person name="Baker D."/>
            <person name="Gharbi K."/>
            <person name="Hall N."/>
            <person name="Watson M."/>
            <person name="Adriaenssens E.M."/>
            <person name="Foster-Nyarko E."/>
            <person name="Jarju S."/>
            <person name="Secka A."/>
            <person name="Antonio M."/>
            <person name="Oren A."/>
            <person name="Chaudhuri R.R."/>
            <person name="La Ragione R."/>
            <person name="Hildebrand F."/>
            <person name="Pallen M.J."/>
        </authorList>
    </citation>
    <scope>NUCLEOTIDE SEQUENCE</scope>
    <source>
        <strain evidence="3">ChiGjej5B5-22894</strain>
    </source>
</reference>
<reference evidence="3" key="2">
    <citation type="submission" date="2021-09" db="EMBL/GenBank/DDBJ databases">
        <authorList>
            <person name="Gilroy R."/>
        </authorList>
    </citation>
    <scope>NUCLEOTIDE SEQUENCE</scope>
    <source>
        <strain evidence="3">ChiGjej5B5-22894</strain>
    </source>
</reference>
<feature type="compositionally biased region" description="Low complexity" evidence="1">
    <location>
        <begin position="327"/>
        <end position="348"/>
    </location>
</feature>
<sequence length="355" mass="36855">MTDPAPTAISQRPTPSVEPAVETGARPPLPEHRNALGNLLRGALIGVVETVPGVSGGTVALVTGIYDELIDAGHHLTAAARRLLTGPDRRRGMAEHLRAVNWILVIPLLIGMAAAVLTIAGPISRLVEAHPQTMRALFLGLVAGSVLVPVRLSGAAWRLPDLLRFTLGVIAGLLLTSLPSTSLDPSPWIIAPAAAIAVCALVLPGVSGSFLLLSVGLYQPTLQAVDERDLRYIAWFGLWACVGLVVVVKLMRRLLTRHHRATMVVLSGVMIGALRSLWPWQTADGALQAPGTGWPLLLALALAGACAVQLLVLLESRTAARAASRAAASGPAASEHVASEVAAGGAAAEDTRPGS</sequence>
<dbReference type="PANTHER" id="PTHR37308">
    <property type="entry name" value="INTEGRAL MEMBRANE PROTEIN"/>
    <property type="match status" value="1"/>
</dbReference>
<feature type="region of interest" description="Disordered" evidence="1">
    <location>
        <begin position="1"/>
        <end position="30"/>
    </location>
</feature>
<proteinExistence type="predicted"/>
<evidence type="ECO:0000313" key="3">
    <source>
        <dbReference type="EMBL" id="HJG91244.1"/>
    </source>
</evidence>
<evidence type="ECO:0000313" key="4">
    <source>
        <dbReference type="Proteomes" id="UP000742460"/>
    </source>
</evidence>
<comment type="caution">
    <text evidence="3">The sequence shown here is derived from an EMBL/GenBank/DDBJ whole genome shotgun (WGS) entry which is preliminary data.</text>
</comment>